<dbReference type="PANTHER" id="PTHR11895:SF7">
    <property type="entry name" value="GLUTAMYL-TRNA(GLN) AMIDOTRANSFERASE SUBUNIT A, MITOCHONDRIAL"/>
    <property type="match status" value="1"/>
</dbReference>
<dbReference type="SUPFAM" id="SSF75304">
    <property type="entry name" value="Amidase signature (AS) enzymes"/>
    <property type="match status" value="1"/>
</dbReference>
<dbReference type="InterPro" id="IPR023631">
    <property type="entry name" value="Amidase_dom"/>
</dbReference>
<dbReference type="Gene3D" id="3.90.1300.10">
    <property type="entry name" value="Amidase signature (AS) domain"/>
    <property type="match status" value="1"/>
</dbReference>
<reference evidence="3 4" key="1">
    <citation type="submission" date="2020-02" db="EMBL/GenBank/DDBJ databases">
        <authorList>
            <person name="Li X.-J."/>
            <person name="Feng X.-M."/>
        </authorList>
    </citation>
    <scope>NUCLEOTIDE SEQUENCE [LARGE SCALE GENOMIC DNA]</scope>
    <source>
        <strain evidence="3 4">CGMCC 4.7225</strain>
    </source>
</reference>
<gene>
    <name evidence="3" type="ORF">G1H11_20460</name>
</gene>
<dbReference type="InterPro" id="IPR000120">
    <property type="entry name" value="Amidase"/>
</dbReference>
<dbReference type="PANTHER" id="PTHR11895">
    <property type="entry name" value="TRANSAMIDASE"/>
    <property type="match status" value="1"/>
</dbReference>
<accession>A0A6N9YRI7</accession>
<comment type="caution">
    <text evidence="3">The sequence shown here is derived from an EMBL/GenBank/DDBJ whole genome shotgun (WGS) entry which is preliminary data.</text>
</comment>
<dbReference type="PROSITE" id="PS00571">
    <property type="entry name" value="AMIDASES"/>
    <property type="match status" value="1"/>
</dbReference>
<dbReference type="AlphaFoldDB" id="A0A6N9YRI7"/>
<protein>
    <submittedName>
        <fullName evidence="3">Amidase</fullName>
    </submittedName>
</protein>
<organism evidence="3 4">
    <name type="scientific">Phytoactinopolyspora alkaliphila</name>
    <dbReference type="NCBI Taxonomy" id="1783498"/>
    <lineage>
        <taxon>Bacteria</taxon>
        <taxon>Bacillati</taxon>
        <taxon>Actinomycetota</taxon>
        <taxon>Actinomycetes</taxon>
        <taxon>Jiangellales</taxon>
        <taxon>Jiangellaceae</taxon>
        <taxon>Phytoactinopolyspora</taxon>
    </lineage>
</organism>
<feature type="domain" description="Amidase" evidence="2">
    <location>
        <begin position="26"/>
        <end position="467"/>
    </location>
</feature>
<dbReference type="EMBL" id="JAAGOB010000013">
    <property type="protein sequence ID" value="NED97676.1"/>
    <property type="molecule type" value="Genomic_DNA"/>
</dbReference>
<dbReference type="InterPro" id="IPR036928">
    <property type="entry name" value="AS_sf"/>
</dbReference>
<evidence type="ECO:0000259" key="2">
    <source>
        <dbReference type="Pfam" id="PF01425"/>
    </source>
</evidence>
<dbReference type="GO" id="GO:0003824">
    <property type="term" value="F:catalytic activity"/>
    <property type="evidence" value="ECO:0007669"/>
    <property type="project" value="InterPro"/>
</dbReference>
<comment type="similarity">
    <text evidence="1">Belongs to the amidase family.</text>
</comment>
<keyword evidence="4" id="KW-1185">Reference proteome</keyword>
<proteinExistence type="inferred from homology"/>
<sequence>MVTEIHELTALELAAAVRAGETSPHEVLSHALNRAERLGPDLGAFITLTPELARHHADAAAGAAAERLTAAEHRERPLLGVPCPVKDLSMVAGVPTRAGSAAVEEVVAEVDDGVVTLLRAAGTMMLGKTNTPEFGLPAYTEPAIAPPARSPWDPRRSAGGSSGGAAAAVAAGIAPIAHASDGGGSIRIPAAACGLVGLKPSRGRVSPGPYGVDGAGFAVHGVLTRDVRDTAAGLDVLAQPWPGDTYTLPGPRTSFLDACDRDPGRLRIGVLIQPVITDTEVDPECLTAVRETATLLQELGHDVEPAPVPFPAKRWSSFEALWAVLALSAPVAPEAEDRLTPLTRWLRDAGRSVSGLKYAQAFNTVQLITREAAATWAEYDVILSPTLARPPAFVGELRDDDDPAADFSAQMAYTPWTSVWNITGWPAVSLPLHWTELPATGRDEPHGTPLPIGVMLGGRLGAEEGLLSLSAQLEEARPWRHRRPPIW</sequence>
<dbReference type="Proteomes" id="UP000469185">
    <property type="component" value="Unassembled WGS sequence"/>
</dbReference>
<dbReference type="Pfam" id="PF01425">
    <property type="entry name" value="Amidase"/>
    <property type="match status" value="1"/>
</dbReference>
<evidence type="ECO:0000313" key="3">
    <source>
        <dbReference type="EMBL" id="NED97676.1"/>
    </source>
</evidence>
<evidence type="ECO:0000256" key="1">
    <source>
        <dbReference type="ARBA" id="ARBA00009199"/>
    </source>
</evidence>
<name>A0A6N9YRI7_9ACTN</name>
<evidence type="ECO:0000313" key="4">
    <source>
        <dbReference type="Proteomes" id="UP000469185"/>
    </source>
</evidence>
<dbReference type="InterPro" id="IPR020556">
    <property type="entry name" value="Amidase_CS"/>
</dbReference>
<dbReference type="RefSeq" id="WP_163820465.1">
    <property type="nucleotide sequence ID" value="NZ_JAAGOB010000013.1"/>
</dbReference>